<dbReference type="OrthoDB" id="13206at10239"/>
<dbReference type="KEGG" id="vg:28218301"/>
<proteinExistence type="predicted"/>
<protein>
    <submittedName>
        <fullName evidence="1">Uncharacterized protein</fullName>
    </submittedName>
</protein>
<organism evidence="1">
    <name type="scientific">short-finned eel virus</name>
    <dbReference type="NCBI Taxonomy" id="2848076"/>
    <lineage>
        <taxon>Viruses</taxon>
        <taxon>Varidnaviria</taxon>
        <taxon>Bamfordvirae</taxon>
        <taxon>Nucleocytoviricota</taxon>
        <taxon>Megaviricetes</taxon>
        <taxon>Pimascovirales</taxon>
        <taxon>Pimascovirales incertae sedis</taxon>
        <taxon>Iridoviridae</taxon>
        <taxon>Alphairidovirinae</taxon>
        <taxon>Ranavirus</taxon>
        <taxon>Ranavirus rana1</taxon>
        <taxon>Frog virus 3</taxon>
    </lineage>
</organism>
<name>A0A192GQH6_FRG3V</name>
<evidence type="ECO:0000313" key="1">
    <source>
        <dbReference type="EMBL" id="ANK58091.1"/>
    </source>
</evidence>
<dbReference type="EMBL" id="KX353311">
    <property type="protein sequence ID" value="ANK58091.1"/>
    <property type="molecule type" value="Genomic_DNA"/>
</dbReference>
<reference evidence="1" key="1">
    <citation type="submission" date="2016-10" db="EMBL/GenBank/DDBJ databases">
        <title>Genomic sequence of a ranavirus isolated from short-finned eel (Anguilla australis).</title>
        <authorList>
            <person name="Subramaniam K."/>
            <person name="Toffan A."/>
            <person name="Cappellozza E."/>
            <person name="Steckler N.K."/>
            <person name="Olesen N.J."/>
            <person name="Waltzek T.B."/>
        </authorList>
    </citation>
    <scope>NUCLEOTIDE SEQUENCE [LARGE SCALE GENOMIC DNA]</scope>
    <source>
        <strain evidence="1">ANGA14001</strain>
    </source>
</reference>
<gene>
    <name evidence="1" type="primary">ORF57</name>
    <name evidence="1" type="ORF">SERV_ORF57</name>
</gene>
<sequence>MVMFTFAMSALYGLLVYRLIESNQFYMTVKFYIFMVKTLACVAFRRFFGTPSVTKRSDGITTVSFMDGDKLVCVRLKKDDAVVKRATGSETGRDYTNAWKAALAYRAMDFEPMTGCEEPVVILFDGGDTFRVEPLGL</sequence>
<accession>A0A192GQH6</accession>